<dbReference type="EMBL" id="VFQC01000001">
    <property type="protein sequence ID" value="TQN30698.1"/>
    <property type="molecule type" value="Genomic_DNA"/>
</dbReference>
<reference evidence="2 3" key="1">
    <citation type="submission" date="2019-06" db="EMBL/GenBank/DDBJ databases">
        <title>Sequencing the genomes of 1000 actinobacteria strains.</title>
        <authorList>
            <person name="Klenk H.-P."/>
        </authorList>
    </citation>
    <scope>NUCLEOTIDE SEQUENCE [LARGE SCALE GENOMIC DNA]</scope>
    <source>
        <strain evidence="2 3">DSM 45015</strain>
    </source>
</reference>
<gene>
    <name evidence="2" type="ORF">FHX37_0580</name>
</gene>
<dbReference type="AlphaFoldDB" id="A0A543NFS6"/>
<name>A0A543NFS6_9ACTN</name>
<sequence>MRTFTWLLLPLLALLGVAPPPPNGQHAGNVPRARLKRVLAEEAARTRNRATDDEPHPDPPPPTPRSIPRGVRPRLVPQQRIPRWGEFCEVAQRHSRHWNISPTHDALLPYKAHHATHPDIALAFSTLEAMDHALTTFHPPDRVRPYVTRAPAPGPTGPNVSARPDPDPDMADLAAHVRAYLATTGHQRT</sequence>
<evidence type="ECO:0000313" key="3">
    <source>
        <dbReference type="Proteomes" id="UP000317422"/>
    </source>
</evidence>
<evidence type="ECO:0000313" key="2">
    <source>
        <dbReference type="EMBL" id="TQN30698.1"/>
    </source>
</evidence>
<evidence type="ECO:0000256" key="1">
    <source>
        <dbReference type="SAM" id="MobiDB-lite"/>
    </source>
</evidence>
<keyword evidence="3" id="KW-1185">Reference proteome</keyword>
<dbReference type="RefSeq" id="WP_141921918.1">
    <property type="nucleotide sequence ID" value="NZ_VFQC01000001.1"/>
</dbReference>
<proteinExistence type="predicted"/>
<feature type="compositionally biased region" description="Basic and acidic residues" evidence="1">
    <location>
        <begin position="44"/>
        <end position="57"/>
    </location>
</feature>
<protein>
    <submittedName>
        <fullName evidence="2">Uncharacterized protein</fullName>
    </submittedName>
</protein>
<dbReference type="Proteomes" id="UP000317422">
    <property type="component" value="Unassembled WGS sequence"/>
</dbReference>
<comment type="caution">
    <text evidence="2">The sequence shown here is derived from an EMBL/GenBank/DDBJ whole genome shotgun (WGS) entry which is preliminary data.</text>
</comment>
<organism evidence="2 3">
    <name type="scientific">Haloactinospora alba</name>
    <dbReference type="NCBI Taxonomy" id="405555"/>
    <lineage>
        <taxon>Bacteria</taxon>
        <taxon>Bacillati</taxon>
        <taxon>Actinomycetota</taxon>
        <taxon>Actinomycetes</taxon>
        <taxon>Streptosporangiales</taxon>
        <taxon>Nocardiopsidaceae</taxon>
        <taxon>Haloactinospora</taxon>
    </lineage>
</organism>
<accession>A0A543NFS6</accession>
<feature type="region of interest" description="Disordered" evidence="1">
    <location>
        <begin position="44"/>
        <end position="78"/>
    </location>
</feature>